<evidence type="ECO:0000256" key="8">
    <source>
        <dbReference type="ARBA" id="ARBA00022840"/>
    </source>
</evidence>
<feature type="binding site" evidence="12">
    <location>
        <begin position="221"/>
        <end position="226"/>
    </location>
    <ligand>
        <name>ATP</name>
        <dbReference type="ChEBI" id="CHEBI:30616"/>
    </ligand>
</feature>
<keyword evidence="12" id="KW-0963">Cytoplasm</keyword>
<evidence type="ECO:0000256" key="13">
    <source>
        <dbReference type="PIRNR" id="PIRNR000535"/>
    </source>
</evidence>
<protein>
    <recommendedName>
        <fullName evidence="3 12">Ribokinase</fullName>
        <shortName evidence="12">RK</shortName>
        <ecNumber evidence="2 12">2.7.1.15</ecNumber>
    </recommendedName>
</protein>
<evidence type="ECO:0000256" key="6">
    <source>
        <dbReference type="ARBA" id="ARBA00022741"/>
    </source>
</evidence>
<feature type="binding site" evidence="12">
    <location>
        <position position="253"/>
    </location>
    <ligand>
        <name>substrate</name>
    </ligand>
</feature>
<dbReference type="InterPro" id="IPR002139">
    <property type="entry name" value="Ribo/fructo_kinase"/>
</dbReference>
<organism evidence="16 17">
    <name type="scientific">Dorea phocaeensis</name>
    <dbReference type="NCBI Taxonomy" id="2040291"/>
    <lineage>
        <taxon>Bacteria</taxon>
        <taxon>Bacillati</taxon>
        <taxon>Bacillota</taxon>
        <taxon>Clostridia</taxon>
        <taxon>Lachnospirales</taxon>
        <taxon>Lachnospiraceae</taxon>
        <taxon>Dorea</taxon>
    </lineage>
</organism>
<comment type="subcellular location">
    <subcellularLocation>
        <location evidence="12">Cytoplasm</location>
    </subcellularLocation>
</comment>
<feature type="active site" description="Proton acceptor" evidence="12">
    <location>
        <position position="253"/>
    </location>
</feature>
<evidence type="ECO:0000313" key="17">
    <source>
        <dbReference type="Proteomes" id="UP000528555"/>
    </source>
</evidence>
<feature type="binding site" evidence="12">
    <location>
        <position position="185"/>
    </location>
    <ligand>
        <name>ATP</name>
        <dbReference type="ChEBI" id="CHEBI:30616"/>
    </ligand>
</feature>
<dbReference type="GO" id="GO:0004747">
    <property type="term" value="F:ribokinase activity"/>
    <property type="evidence" value="ECO:0007669"/>
    <property type="project" value="UniProtKB-UniRule"/>
</dbReference>
<dbReference type="Gene3D" id="3.40.1190.20">
    <property type="match status" value="1"/>
</dbReference>
<evidence type="ECO:0000313" key="18">
    <source>
        <dbReference type="Proteomes" id="UP000701680"/>
    </source>
</evidence>
<feature type="binding site" evidence="12">
    <location>
        <position position="140"/>
    </location>
    <ligand>
        <name>substrate</name>
    </ligand>
</feature>
<evidence type="ECO:0000256" key="10">
    <source>
        <dbReference type="ARBA" id="ARBA00022958"/>
    </source>
</evidence>
<dbReference type="EMBL" id="JAAITX010000005">
    <property type="protein sequence ID" value="NVH58662.1"/>
    <property type="molecule type" value="Genomic_DNA"/>
</dbReference>
<dbReference type="CDD" id="cd01174">
    <property type="entry name" value="ribokinase"/>
    <property type="match status" value="1"/>
</dbReference>
<reference evidence="17 18" key="1">
    <citation type="journal article" date="2020" name="Cell Host Microbe">
        <title>Functional and Genomic Variation between Human-Derived Isolates of Lachnospiraceae Reveals Inter- and Intra-Species Diversity.</title>
        <authorList>
            <person name="Sorbara M.T."/>
            <person name="Littmann E.R."/>
            <person name="Fontana E."/>
            <person name="Moody T.U."/>
            <person name="Kohout C.E."/>
            <person name="Gjonbalaj M."/>
            <person name="Eaton V."/>
            <person name="Seok R."/>
            <person name="Leiner I.M."/>
            <person name="Pamer E.G."/>
        </authorList>
    </citation>
    <scope>NUCLEOTIDE SEQUENCE [LARGE SCALE GENOMIC DNA]</scope>
    <source>
        <strain evidence="16 17">MSK.17.11</strain>
        <strain evidence="15 18">MSK.17.38</strain>
    </source>
</reference>
<evidence type="ECO:0000256" key="1">
    <source>
        <dbReference type="ARBA" id="ARBA00005380"/>
    </source>
</evidence>
<evidence type="ECO:0000256" key="3">
    <source>
        <dbReference type="ARBA" id="ARBA00016943"/>
    </source>
</evidence>
<feature type="binding site" evidence="12">
    <location>
        <begin position="39"/>
        <end position="43"/>
    </location>
    <ligand>
        <name>substrate</name>
    </ligand>
</feature>
<sequence length="301" mass="32160">MKKIVVVGSLNMDSVIEVADMPKKGETISGYKVSMIPGGKGANQAYAAGKLGGNVRMIGAVGNDSFGKSLKSNLESVGIDVSGIAVLEGETTGQAYITVDDSGENSIIIIAGTNGLVDVELVWEHRKLIEDSDIVILQFEIPLEVVEYVKDMAVKMGKTVIVDPAPARNDLPDGFWKGIHYIKPNETELETLVGRKLTTMEDIESGAREMLARGVQAVIVTLGGDGCFYVTKERAEYFAANRVQVVDTTAAGDSFTAAFALALSDGKSCEEAIRFGQKVSSYVVTRKGAQTSIPTLEDLDK</sequence>
<dbReference type="PIRSF" id="PIRSF000535">
    <property type="entry name" value="1PFK/6PFK/LacC"/>
    <property type="match status" value="1"/>
</dbReference>
<dbReference type="AlphaFoldDB" id="A0A850HLH3"/>
<dbReference type="GO" id="GO:0046872">
    <property type="term" value="F:metal ion binding"/>
    <property type="evidence" value="ECO:0007669"/>
    <property type="project" value="UniProtKB-KW"/>
</dbReference>
<comment type="caution">
    <text evidence="12">Lacks conserved residue(s) required for the propagation of feature annotation.</text>
</comment>
<dbReference type="Pfam" id="PF00294">
    <property type="entry name" value="PfkB"/>
    <property type="match status" value="1"/>
</dbReference>
<comment type="pathway">
    <text evidence="12">Carbohydrate metabolism; D-ribose degradation; D-ribose 5-phosphate from beta-D-ribopyranose: step 2/2.</text>
</comment>
<dbReference type="EC" id="2.7.1.15" evidence="2 12"/>
<dbReference type="GO" id="GO:0005524">
    <property type="term" value="F:ATP binding"/>
    <property type="evidence" value="ECO:0007669"/>
    <property type="project" value="UniProtKB-UniRule"/>
</dbReference>
<evidence type="ECO:0000256" key="12">
    <source>
        <dbReference type="HAMAP-Rule" id="MF_01987"/>
    </source>
</evidence>
<keyword evidence="5 12" id="KW-0479">Metal-binding</keyword>
<dbReference type="RefSeq" id="WP_173814802.1">
    <property type="nucleotide sequence ID" value="NZ_JAAITX010000005.1"/>
</dbReference>
<gene>
    <name evidence="12 16" type="primary">rbsK</name>
    <name evidence="16" type="ORF">G5A66_08390</name>
    <name evidence="15" type="ORF">G5A75_08410</name>
</gene>
<evidence type="ECO:0000259" key="14">
    <source>
        <dbReference type="Pfam" id="PF00294"/>
    </source>
</evidence>
<comment type="caution">
    <text evidence="16">The sequence shown here is derived from an EMBL/GenBank/DDBJ whole genome shotgun (WGS) entry which is preliminary data.</text>
</comment>
<comment type="subunit">
    <text evidence="12">Homodimer.</text>
</comment>
<dbReference type="InterPro" id="IPR011877">
    <property type="entry name" value="Ribokinase"/>
</dbReference>
<reference evidence="16" key="2">
    <citation type="submission" date="2020-02" db="EMBL/GenBank/DDBJ databases">
        <authorList>
            <person name="Littmann E."/>
            <person name="Sorbara M."/>
        </authorList>
    </citation>
    <scope>NUCLEOTIDE SEQUENCE</scope>
    <source>
        <strain evidence="16">MSK.17.11</strain>
        <strain evidence="15">MSK.17.38</strain>
    </source>
</reference>
<name>A0A850HLH3_9FIRM</name>
<evidence type="ECO:0000256" key="11">
    <source>
        <dbReference type="ARBA" id="ARBA00023277"/>
    </source>
</evidence>
<dbReference type="InterPro" id="IPR017583">
    <property type="entry name" value="Tagatose/fructose_Pkinase"/>
</dbReference>
<keyword evidence="8 12" id="KW-0067">ATP-binding</keyword>
<evidence type="ECO:0000256" key="5">
    <source>
        <dbReference type="ARBA" id="ARBA00022723"/>
    </source>
</evidence>
<keyword evidence="6 12" id="KW-0547">Nucleotide-binding</keyword>
<keyword evidence="13" id="KW-0423">Lactose metabolism</keyword>
<comment type="function">
    <text evidence="12">Catalyzes the phosphorylation of ribose at O-5 in a reaction requiring ATP and magnesium. The resulting D-ribose-5-phosphate can then be used either for sythesis of nucleotides, histidine, and tryptophan, or as a component of the pentose phosphate pathway.</text>
</comment>
<dbReference type="EMBL" id="JAAIUO010000005">
    <property type="protein sequence ID" value="NSK14888.1"/>
    <property type="molecule type" value="Genomic_DNA"/>
</dbReference>
<evidence type="ECO:0000256" key="9">
    <source>
        <dbReference type="ARBA" id="ARBA00022842"/>
    </source>
</evidence>
<dbReference type="Proteomes" id="UP000701680">
    <property type="component" value="Unassembled WGS sequence"/>
</dbReference>
<evidence type="ECO:0000256" key="2">
    <source>
        <dbReference type="ARBA" id="ARBA00012035"/>
    </source>
</evidence>
<dbReference type="InterPro" id="IPR029056">
    <property type="entry name" value="Ribokinase-like"/>
</dbReference>
<feature type="binding site" evidence="12">
    <location>
        <position position="286"/>
    </location>
    <ligand>
        <name>K(+)</name>
        <dbReference type="ChEBI" id="CHEBI:29103"/>
    </ligand>
</feature>
<dbReference type="UniPathway" id="UPA00704">
    <property type="reaction ID" value="UER00715"/>
</dbReference>
<feature type="binding site" evidence="12">
    <location>
        <position position="283"/>
    </location>
    <ligand>
        <name>K(+)</name>
        <dbReference type="ChEBI" id="CHEBI:29103"/>
    </ligand>
</feature>
<dbReference type="InterPro" id="IPR002173">
    <property type="entry name" value="Carboh/pur_kinase_PfkB_CS"/>
</dbReference>
<evidence type="ECO:0000313" key="16">
    <source>
        <dbReference type="EMBL" id="NVH58662.1"/>
    </source>
</evidence>
<dbReference type="GO" id="GO:0009024">
    <property type="term" value="F:tagatose-6-phosphate kinase activity"/>
    <property type="evidence" value="ECO:0007669"/>
    <property type="project" value="UniProtKB-EC"/>
</dbReference>
<keyword evidence="10 12" id="KW-0630">Potassium</keyword>
<dbReference type="GO" id="GO:0005988">
    <property type="term" value="P:lactose metabolic process"/>
    <property type="evidence" value="ECO:0007669"/>
    <property type="project" value="UniProtKB-KW"/>
</dbReference>
<dbReference type="GO" id="GO:0005829">
    <property type="term" value="C:cytosol"/>
    <property type="evidence" value="ECO:0007669"/>
    <property type="project" value="TreeGrafter"/>
</dbReference>
<comment type="similarity">
    <text evidence="12">Belongs to the carbohydrate kinase PfkB family. Ribokinase subfamily.</text>
</comment>
<evidence type="ECO:0000313" key="15">
    <source>
        <dbReference type="EMBL" id="NSK14888.1"/>
    </source>
</evidence>
<keyword evidence="9 12" id="KW-0460">Magnesium</keyword>
<dbReference type="GO" id="GO:0019303">
    <property type="term" value="P:D-ribose catabolic process"/>
    <property type="evidence" value="ECO:0007669"/>
    <property type="project" value="UniProtKB-UniRule"/>
</dbReference>
<dbReference type="PRINTS" id="PR00990">
    <property type="entry name" value="RIBOKINASE"/>
</dbReference>
<feature type="binding site" evidence="12">
    <location>
        <begin position="252"/>
        <end position="253"/>
    </location>
    <ligand>
        <name>ATP</name>
        <dbReference type="ChEBI" id="CHEBI:30616"/>
    </ligand>
</feature>
<dbReference type="Proteomes" id="UP000528555">
    <property type="component" value="Unassembled WGS sequence"/>
</dbReference>
<proteinExistence type="inferred from homology"/>
<dbReference type="InterPro" id="IPR011611">
    <property type="entry name" value="PfkB_dom"/>
</dbReference>
<evidence type="ECO:0000256" key="4">
    <source>
        <dbReference type="ARBA" id="ARBA00022679"/>
    </source>
</evidence>
<dbReference type="SUPFAM" id="SSF53613">
    <property type="entry name" value="Ribokinase-like"/>
    <property type="match status" value="1"/>
</dbReference>
<dbReference type="PANTHER" id="PTHR10584">
    <property type="entry name" value="SUGAR KINASE"/>
    <property type="match status" value="1"/>
</dbReference>
<accession>A0A850HLH3</accession>
<keyword evidence="11 12" id="KW-0119">Carbohydrate metabolism</keyword>
<comment type="similarity">
    <text evidence="1">Belongs to the carbohydrate kinase pfkB family.</text>
</comment>
<comment type="cofactor">
    <cofactor evidence="12">
        <name>Mg(2+)</name>
        <dbReference type="ChEBI" id="CHEBI:18420"/>
    </cofactor>
    <text evidence="12">Requires a divalent cation, most likely magnesium in vivo, as an electrophilic catalyst to aid phosphoryl group transfer. It is the chelate of the metal and the nucleotide that is the actual substrate.</text>
</comment>
<dbReference type="UniPathway" id="UPA00916">
    <property type="reaction ID" value="UER00889"/>
</dbReference>
<feature type="binding site" evidence="12">
    <location>
        <position position="247"/>
    </location>
    <ligand>
        <name>K(+)</name>
        <dbReference type="ChEBI" id="CHEBI:29103"/>
    </ligand>
</feature>
<dbReference type="GO" id="GO:2001059">
    <property type="term" value="P:D-tagatose 6-phosphate catabolic process"/>
    <property type="evidence" value="ECO:0007669"/>
    <property type="project" value="UniProtKB-UniPathway"/>
</dbReference>
<dbReference type="HAMAP" id="MF_01987">
    <property type="entry name" value="Ribokinase"/>
    <property type="match status" value="1"/>
</dbReference>
<comment type="similarity">
    <text evidence="13">Belongs to the carbohydrate kinase PfkB family. LacC subfamily.</text>
</comment>
<feature type="binding site" evidence="12">
    <location>
        <position position="288"/>
    </location>
    <ligand>
        <name>K(+)</name>
        <dbReference type="ChEBI" id="CHEBI:29103"/>
    </ligand>
</feature>
<keyword evidence="4 12" id="KW-0808">Transferase</keyword>
<feature type="binding site" evidence="12">
    <location>
        <begin position="11"/>
        <end position="13"/>
    </location>
    <ligand>
        <name>substrate</name>
    </ligand>
</feature>
<comment type="catalytic activity">
    <reaction evidence="13">
        <text>D-tagatofuranose 6-phosphate + ATP = D-tagatofuranose 1,6-bisphosphate + ADP + H(+)</text>
        <dbReference type="Rhea" id="RHEA:12420"/>
        <dbReference type="ChEBI" id="CHEBI:15378"/>
        <dbReference type="ChEBI" id="CHEBI:30616"/>
        <dbReference type="ChEBI" id="CHEBI:58694"/>
        <dbReference type="ChEBI" id="CHEBI:58695"/>
        <dbReference type="ChEBI" id="CHEBI:456216"/>
        <dbReference type="EC" id="2.7.1.144"/>
    </reaction>
</comment>
<feature type="domain" description="Carbohydrate kinase PfkB" evidence="14">
    <location>
        <begin position="1"/>
        <end position="295"/>
    </location>
</feature>
<dbReference type="NCBIfam" id="TIGR02152">
    <property type="entry name" value="D_ribokin_bact"/>
    <property type="match status" value="1"/>
</dbReference>
<feature type="binding site" evidence="12">
    <location>
        <position position="249"/>
    </location>
    <ligand>
        <name>K(+)</name>
        <dbReference type="ChEBI" id="CHEBI:29103"/>
    </ligand>
</feature>
<comment type="activity regulation">
    <text evidence="12">Activated by a monovalent cation that binds near, but not in, the active site. The most likely occupant of the site in vivo is potassium. Ion binding induces a conformational change that may alter substrate affinity.</text>
</comment>
<keyword evidence="7 12" id="KW-0418">Kinase</keyword>
<feature type="binding site" evidence="12">
    <location>
        <position position="292"/>
    </location>
    <ligand>
        <name>K(+)</name>
        <dbReference type="ChEBI" id="CHEBI:29103"/>
    </ligand>
</feature>
<comment type="pathway">
    <text evidence="13">Carbohydrate metabolism; D-tagatose 6-phosphate degradation; D-glyceraldehyde 3-phosphate and glycerone phosphate from D-tagatose 6-phosphate: step 1/2.</text>
</comment>
<comment type="catalytic activity">
    <reaction evidence="12">
        <text>D-ribose + ATP = D-ribose 5-phosphate + ADP + H(+)</text>
        <dbReference type="Rhea" id="RHEA:13697"/>
        <dbReference type="ChEBI" id="CHEBI:15378"/>
        <dbReference type="ChEBI" id="CHEBI:30616"/>
        <dbReference type="ChEBI" id="CHEBI:47013"/>
        <dbReference type="ChEBI" id="CHEBI:78346"/>
        <dbReference type="ChEBI" id="CHEBI:456216"/>
        <dbReference type="EC" id="2.7.1.15"/>
    </reaction>
</comment>
<evidence type="ECO:0000256" key="7">
    <source>
        <dbReference type="ARBA" id="ARBA00022777"/>
    </source>
</evidence>
<dbReference type="PANTHER" id="PTHR10584:SF166">
    <property type="entry name" value="RIBOKINASE"/>
    <property type="match status" value="1"/>
</dbReference>
<dbReference type="PROSITE" id="PS00584">
    <property type="entry name" value="PFKB_KINASES_2"/>
    <property type="match status" value="1"/>
</dbReference>
<keyword evidence="17" id="KW-1185">Reference proteome</keyword>